<organism evidence="2 3">
    <name type="scientific">Streptomyces paromomycinus</name>
    <name type="common">Streptomyces rimosus subsp. paromomycinus</name>
    <dbReference type="NCBI Taxonomy" id="92743"/>
    <lineage>
        <taxon>Bacteria</taxon>
        <taxon>Bacillati</taxon>
        <taxon>Actinomycetota</taxon>
        <taxon>Actinomycetes</taxon>
        <taxon>Kitasatosporales</taxon>
        <taxon>Streptomycetaceae</taxon>
        <taxon>Streptomyces</taxon>
    </lineage>
</organism>
<dbReference type="RefSeq" id="WP_125052174.1">
    <property type="nucleotide sequence ID" value="NZ_BHZD01000001.1"/>
</dbReference>
<feature type="compositionally biased region" description="Polar residues" evidence="1">
    <location>
        <begin position="85"/>
        <end position="95"/>
    </location>
</feature>
<evidence type="ECO:0000256" key="1">
    <source>
        <dbReference type="SAM" id="MobiDB-lite"/>
    </source>
</evidence>
<dbReference type="Proteomes" id="UP000286746">
    <property type="component" value="Unassembled WGS sequence"/>
</dbReference>
<evidence type="ECO:0000313" key="3">
    <source>
        <dbReference type="Proteomes" id="UP000286746"/>
    </source>
</evidence>
<proteinExistence type="predicted"/>
<gene>
    <name evidence="2" type="ORF">GKJPGBOP_00980</name>
</gene>
<dbReference type="AlphaFoldDB" id="A0A401VW69"/>
<name>A0A401VW69_STREY</name>
<evidence type="ECO:0000313" key="2">
    <source>
        <dbReference type="EMBL" id="GCD41327.1"/>
    </source>
</evidence>
<protein>
    <submittedName>
        <fullName evidence="2">Uncharacterized protein</fullName>
    </submittedName>
</protein>
<feature type="region of interest" description="Disordered" evidence="1">
    <location>
        <begin position="70"/>
        <end position="145"/>
    </location>
</feature>
<accession>A0A401VW69</accession>
<keyword evidence="3" id="KW-1185">Reference proteome</keyword>
<dbReference type="EMBL" id="BHZD01000001">
    <property type="protein sequence ID" value="GCD41327.1"/>
    <property type="molecule type" value="Genomic_DNA"/>
</dbReference>
<feature type="compositionally biased region" description="Pro residues" evidence="1">
    <location>
        <begin position="97"/>
        <end position="106"/>
    </location>
</feature>
<reference evidence="2 3" key="1">
    <citation type="submission" date="2018-11" db="EMBL/GenBank/DDBJ databases">
        <title>Whole genome sequence of Streptomyces paromomycinus NBRC 15454(T).</title>
        <authorList>
            <person name="Komaki H."/>
            <person name="Tamura T."/>
        </authorList>
    </citation>
    <scope>NUCLEOTIDE SEQUENCE [LARGE SCALE GENOMIC DNA]</scope>
    <source>
        <strain evidence="2 3">NBRC 15454</strain>
    </source>
</reference>
<comment type="caution">
    <text evidence="2">The sequence shown here is derived from an EMBL/GenBank/DDBJ whole genome shotgun (WGS) entry which is preliminary data.</text>
</comment>
<sequence length="145" mass="14401">MTPDRAVPPDCSVSRTGAVILVLLAALAHVLICAHGPGPAGGGQVDTPVAAAAFDCAGAPVQLTDAAASHALHGHDSAELCSGPDSPTLQPTRQIASPPPSVPGPVPAGFAEAEPDGVPADRSPPAYPGRTAAGQERARLGVWRT</sequence>